<dbReference type="Proteomes" id="UP000634476">
    <property type="component" value="Unassembled WGS sequence"/>
</dbReference>
<dbReference type="Gene3D" id="3.40.50.880">
    <property type="match status" value="1"/>
</dbReference>
<dbReference type="InterPro" id="IPR029062">
    <property type="entry name" value="Class_I_gatase-like"/>
</dbReference>
<dbReference type="EMBL" id="BOOK01000070">
    <property type="protein sequence ID" value="GII05545.1"/>
    <property type="molecule type" value="Genomic_DNA"/>
</dbReference>
<dbReference type="InterPro" id="IPR002818">
    <property type="entry name" value="DJ-1/PfpI"/>
</dbReference>
<feature type="domain" description="DJ-1/PfpI" evidence="1">
    <location>
        <begin position="3"/>
        <end position="171"/>
    </location>
</feature>
<dbReference type="GO" id="GO:0006355">
    <property type="term" value="P:regulation of DNA-templated transcription"/>
    <property type="evidence" value="ECO:0007669"/>
    <property type="project" value="TreeGrafter"/>
</dbReference>
<reference evidence="2" key="1">
    <citation type="submission" date="2021-01" db="EMBL/GenBank/DDBJ databases">
        <title>Whole genome shotgun sequence of Planobispora takensis NBRC 109077.</title>
        <authorList>
            <person name="Komaki H."/>
            <person name="Tamura T."/>
        </authorList>
    </citation>
    <scope>NUCLEOTIDE SEQUENCE</scope>
    <source>
        <strain evidence="2">NBRC 109077</strain>
    </source>
</reference>
<dbReference type="PANTHER" id="PTHR43130">
    <property type="entry name" value="ARAC-FAMILY TRANSCRIPTIONAL REGULATOR"/>
    <property type="match status" value="1"/>
</dbReference>
<dbReference type="AlphaFoldDB" id="A0A8J3WXR6"/>
<organism evidence="2 3">
    <name type="scientific">Planobispora takensis</name>
    <dbReference type="NCBI Taxonomy" id="1367882"/>
    <lineage>
        <taxon>Bacteria</taxon>
        <taxon>Bacillati</taxon>
        <taxon>Actinomycetota</taxon>
        <taxon>Actinomycetes</taxon>
        <taxon>Streptosporangiales</taxon>
        <taxon>Streptosporangiaceae</taxon>
        <taxon>Planobispora</taxon>
    </lineage>
</organism>
<comment type="caution">
    <text evidence="2">The sequence shown here is derived from an EMBL/GenBank/DDBJ whole genome shotgun (WGS) entry which is preliminary data.</text>
</comment>
<dbReference type="CDD" id="cd03139">
    <property type="entry name" value="GATase1_PfpI_2"/>
    <property type="match status" value="1"/>
</dbReference>
<dbReference type="InterPro" id="IPR052158">
    <property type="entry name" value="INH-QAR"/>
</dbReference>
<evidence type="ECO:0000313" key="2">
    <source>
        <dbReference type="EMBL" id="GII05545.1"/>
    </source>
</evidence>
<evidence type="ECO:0000259" key="1">
    <source>
        <dbReference type="Pfam" id="PF01965"/>
    </source>
</evidence>
<dbReference type="Pfam" id="PF01965">
    <property type="entry name" value="DJ-1_PfpI"/>
    <property type="match status" value="1"/>
</dbReference>
<accession>A0A8J3WXR6</accession>
<evidence type="ECO:0000313" key="3">
    <source>
        <dbReference type="Proteomes" id="UP000634476"/>
    </source>
</evidence>
<dbReference type="SUPFAM" id="SSF52317">
    <property type="entry name" value="Class I glutamine amidotransferase-like"/>
    <property type="match status" value="1"/>
</dbReference>
<sequence length="231" mass="24648">MRTVAFVLYPGITALDLVGPLQVMSVFAAFDPSWRIVVAAEARRAMPTDTPLSLAPSHTFEELEKEEAPYAVIVPGGVEPTFAAMADDRLLERIRFAARRAEVIGSVCTGSLLLGAAGLLRGRRATTHWAALELLARLDAVPVGERVVQDGPVVTAAGVSAGIDMALALVARLAGEEMARTVQLMIEYDPQPPHGPIDWQAVDRPALAPLVMSTLTTALAGHPRLLERLTS</sequence>
<dbReference type="PANTHER" id="PTHR43130:SF2">
    <property type="entry name" value="DJ-1_PFPI DOMAIN-CONTAINING PROTEIN"/>
    <property type="match status" value="1"/>
</dbReference>
<gene>
    <name evidence="2" type="ORF">Pta02_75530</name>
</gene>
<name>A0A8J3WXR6_9ACTN</name>
<keyword evidence="3" id="KW-1185">Reference proteome</keyword>
<dbReference type="RefSeq" id="WP_203879744.1">
    <property type="nucleotide sequence ID" value="NZ_BOOK01000070.1"/>
</dbReference>
<proteinExistence type="predicted"/>
<protein>
    <submittedName>
        <fullName evidence="2">Thiazole biosynthesis protein ThiJ</fullName>
    </submittedName>
</protein>